<evidence type="ECO:0000256" key="2">
    <source>
        <dbReference type="ARBA" id="ARBA00038358"/>
    </source>
</evidence>
<proteinExistence type="inferred from homology"/>
<dbReference type="EMBL" id="CAJPVJ010002823">
    <property type="protein sequence ID" value="CAG2166835.1"/>
    <property type="molecule type" value="Genomic_DNA"/>
</dbReference>
<evidence type="ECO:0000256" key="1">
    <source>
        <dbReference type="ARBA" id="ARBA00022801"/>
    </source>
</evidence>
<dbReference type="InterPro" id="IPR052369">
    <property type="entry name" value="UG_Glycosaminoglycan_Hydrolase"/>
</dbReference>
<accession>A0A7R9LW46</accession>
<dbReference type="EMBL" id="OC917648">
    <property type="protein sequence ID" value="CAD7647635.1"/>
    <property type="molecule type" value="Genomic_DNA"/>
</dbReference>
<keyword evidence="5" id="KW-1185">Reference proteome</keyword>
<keyword evidence="1" id="KW-0378">Hydrolase</keyword>
<dbReference type="SUPFAM" id="SSF48208">
    <property type="entry name" value="Six-hairpin glycosidases"/>
    <property type="match status" value="1"/>
</dbReference>
<name>A0A7R9LW46_9ACAR</name>
<dbReference type="PANTHER" id="PTHR36845">
    <property type="entry name" value="HYDROLASE, PUTATIVE (AFU_ORTHOLOGUE AFUA_7G05090)-RELATED"/>
    <property type="match status" value="1"/>
</dbReference>
<feature type="chain" id="PRO_5036211336" evidence="3">
    <location>
        <begin position="19"/>
        <end position="275"/>
    </location>
</feature>
<evidence type="ECO:0000313" key="5">
    <source>
        <dbReference type="Proteomes" id="UP000728032"/>
    </source>
</evidence>
<gene>
    <name evidence="4" type="ORF">ONB1V03_LOCUS6350</name>
</gene>
<evidence type="ECO:0000313" key="4">
    <source>
        <dbReference type="EMBL" id="CAD7647635.1"/>
    </source>
</evidence>
<dbReference type="Gene3D" id="1.50.10.10">
    <property type="match status" value="1"/>
</dbReference>
<dbReference type="GO" id="GO:0000272">
    <property type="term" value="P:polysaccharide catabolic process"/>
    <property type="evidence" value="ECO:0007669"/>
    <property type="project" value="TreeGrafter"/>
</dbReference>
<protein>
    <submittedName>
        <fullName evidence="4">Uncharacterized protein</fullName>
    </submittedName>
</protein>
<organism evidence="4">
    <name type="scientific">Oppiella nova</name>
    <dbReference type="NCBI Taxonomy" id="334625"/>
    <lineage>
        <taxon>Eukaryota</taxon>
        <taxon>Metazoa</taxon>
        <taxon>Ecdysozoa</taxon>
        <taxon>Arthropoda</taxon>
        <taxon>Chelicerata</taxon>
        <taxon>Arachnida</taxon>
        <taxon>Acari</taxon>
        <taxon>Acariformes</taxon>
        <taxon>Sarcoptiformes</taxon>
        <taxon>Oribatida</taxon>
        <taxon>Brachypylina</taxon>
        <taxon>Oppioidea</taxon>
        <taxon>Oppiidae</taxon>
        <taxon>Oppiella</taxon>
    </lineage>
</organism>
<feature type="signal peptide" evidence="3">
    <location>
        <begin position="1"/>
        <end position="18"/>
    </location>
</feature>
<dbReference type="Proteomes" id="UP000728032">
    <property type="component" value="Unassembled WGS sequence"/>
</dbReference>
<dbReference type="InterPro" id="IPR012341">
    <property type="entry name" value="6hp_glycosidase-like_sf"/>
</dbReference>
<dbReference type="OrthoDB" id="6497183at2759"/>
<dbReference type="InterPro" id="IPR008928">
    <property type="entry name" value="6-hairpin_glycosidase_sf"/>
</dbReference>
<keyword evidence="3" id="KW-0732">Signal</keyword>
<reference evidence="4" key="1">
    <citation type="submission" date="2020-11" db="EMBL/GenBank/DDBJ databases">
        <authorList>
            <person name="Tran Van P."/>
        </authorList>
    </citation>
    <scope>NUCLEOTIDE SEQUENCE</scope>
</reference>
<evidence type="ECO:0000256" key="3">
    <source>
        <dbReference type="SAM" id="SignalP"/>
    </source>
</evidence>
<comment type="similarity">
    <text evidence="2">Belongs to the glycosyl hydrolase 88 family.</text>
</comment>
<sequence>MFSIKILFLCILVPIVYGLTRKELVDFADKQYHKLINTLKTGVQYPAVGKTGSDHWETTPPVDNQWTAGFYPGVLWHLYNYTKSDEWKQLATTATDAMYNDQFNTWQHDIGFMIMGSYGNGYEFTKNPNYPKIIVNAANHFAKRFNHNVGCTKSWDTPNPNEFLVIVDNMMNLELLFEGWKHSGNKTLYDMAVSHTNVTIREHLRKDYSHFQIPNCDPFLMSKAKNTANVGDDDFMAPEAMTNEYNHLIDIYSLSLIGAQIFGFDKNDIIDGKYE</sequence>
<dbReference type="AlphaFoldDB" id="A0A7R9LW46"/>
<dbReference type="PANTHER" id="PTHR36845:SF1">
    <property type="entry name" value="HYDROLASE, PUTATIVE (AFU_ORTHOLOGUE AFUA_7G05090)-RELATED"/>
    <property type="match status" value="1"/>
</dbReference>
<dbReference type="GO" id="GO:0052757">
    <property type="term" value="F:chondroitin hydrolase activity"/>
    <property type="evidence" value="ECO:0007669"/>
    <property type="project" value="TreeGrafter"/>
</dbReference>